<dbReference type="Proteomes" id="UP001234178">
    <property type="component" value="Unassembled WGS sequence"/>
</dbReference>
<accession>A0ABQ9YTM6</accession>
<gene>
    <name evidence="1" type="ORF">OUZ56_005736</name>
</gene>
<dbReference type="EMBL" id="JAOYFB010000001">
    <property type="protein sequence ID" value="KAK4003992.1"/>
    <property type="molecule type" value="Genomic_DNA"/>
</dbReference>
<sequence>MITYSGDLENLRAFDNHRSRYSWLHSSDHIYHPTPHRSEFYTEITQAEMDNRLAPRQTWNDILTLFNMESPVPEDFHLLRQFSLSLASLLDYVEDQLNKE</sequence>
<keyword evidence="2" id="KW-1185">Reference proteome</keyword>
<proteinExistence type="predicted"/>
<evidence type="ECO:0000313" key="2">
    <source>
        <dbReference type="Proteomes" id="UP001234178"/>
    </source>
</evidence>
<name>A0ABQ9YTM6_9CRUS</name>
<reference evidence="1 2" key="1">
    <citation type="journal article" date="2023" name="Nucleic Acids Res.">
        <title>The hologenome of Daphnia magna reveals possible DNA methylation and microbiome-mediated evolution of the host genome.</title>
        <authorList>
            <person name="Chaturvedi A."/>
            <person name="Li X."/>
            <person name="Dhandapani V."/>
            <person name="Marshall H."/>
            <person name="Kissane S."/>
            <person name="Cuenca-Cambronero M."/>
            <person name="Asole G."/>
            <person name="Calvet F."/>
            <person name="Ruiz-Romero M."/>
            <person name="Marangio P."/>
            <person name="Guigo R."/>
            <person name="Rago D."/>
            <person name="Mirbahai L."/>
            <person name="Eastwood N."/>
            <person name="Colbourne J.K."/>
            <person name="Zhou J."/>
            <person name="Mallon E."/>
            <person name="Orsini L."/>
        </authorList>
    </citation>
    <scope>NUCLEOTIDE SEQUENCE [LARGE SCALE GENOMIC DNA]</scope>
    <source>
        <strain evidence="1">LRV0_1</strain>
    </source>
</reference>
<comment type="caution">
    <text evidence="1">The sequence shown here is derived from an EMBL/GenBank/DDBJ whole genome shotgun (WGS) entry which is preliminary data.</text>
</comment>
<evidence type="ECO:0000313" key="1">
    <source>
        <dbReference type="EMBL" id="KAK4003992.1"/>
    </source>
</evidence>
<organism evidence="1 2">
    <name type="scientific">Daphnia magna</name>
    <dbReference type="NCBI Taxonomy" id="35525"/>
    <lineage>
        <taxon>Eukaryota</taxon>
        <taxon>Metazoa</taxon>
        <taxon>Ecdysozoa</taxon>
        <taxon>Arthropoda</taxon>
        <taxon>Crustacea</taxon>
        <taxon>Branchiopoda</taxon>
        <taxon>Diplostraca</taxon>
        <taxon>Cladocera</taxon>
        <taxon>Anomopoda</taxon>
        <taxon>Daphniidae</taxon>
        <taxon>Daphnia</taxon>
    </lineage>
</organism>
<protein>
    <submittedName>
        <fullName evidence="1">Uncharacterized protein</fullName>
    </submittedName>
</protein>